<comment type="caution">
    <text evidence="1">The sequence shown here is derived from an EMBL/GenBank/DDBJ whole genome shotgun (WGS) entry which is preliminary data.</text>
</comment>
<evidence type="ECO:0000313" key="1">
    <source>
        <dbReference type="EMBL" id="KAJ3549177.1"/>
    </source>
</evidence>
<organism evidence="1 2">
    <name type="scientific">Fusarium decemcellulare</name>
    <dbReference type="NCBI Taxonomy" id="57161"/>
    <lineage>
        <taxon>Eukaryota</taxon>
        <taxon>Fungi</taxon>
        <taxon>Dikarya</taxon>
        <taxon>Ascomycota</taxon>
        <taxon>Pezizomycotina</taxon>
        <taxon>Sordariomycetes</taxon>
        <taxon>Hypocreomycetidae</taxon>
        <taxon>Hypocreales</taxon>
        <taxon>Nectriaceae</taxon>
        <taxon>Fusarium</taxon>
        <taxon>Fusarium decemcellulare species complex</taxon>
    </lineage>
</organism>
<sequence>MHFKPCTLLTLFLATTVLTKRDDEDEKHKYGCRGQAKDLVHSANDDPQPTGELWDFLDDYRDRHWGFRDCDFTTEMPKSLTSSYDAFIATVTAWASAYESAVAEVEKTCDDFPGAHKPITGWPTKCPIHEEANSNITYTLSPGAAPRETGILFGVVAVAAGAGAAAIML</sequence>
<keyword evidence="2" id="KW-1185">Reference proteome</keyword>
<protein>
    <submittedName>
        <fullName evidence="1">Uncharacterized protein</fullName>
    </submittedName>
</protein>
<dbReference type="EMBL" id="JANRMS010000029">
    <property type="protein sequence ID" value="KAJ3549177.1"/>
    <property type="molecule type" value="Genomic_DNA"/>
</dbReference>
<dbReference type="Proteomes" id="UP001148629">
    <property type="component" value="Unassembled WGS sequence"/>
</dbReference>
<name>A0ACC1SZ27_9HYPO</name>
<proteinExistence type="predicted"/>
<evidence type="ECO:0000313" key="2">
    <source>
        <dbReference type="Proteomes" id="UP001148629"/>
    </source>
</evidence>
<reference evidence="1" key="1">
    <citation type="submission" date="2022-08" db="EMBL/GenBank/DDBJ databases">
        <title>Genome Sequence of Fusarium decemcellulare.</title>
        <authorList>
            <person name="Buettner E."/>
        </authorList>
    </citation>
    <scope>NUCLEOTIDE SEQUENCE</scope>
    <source>
        <strain evidence="1">Babe19</strain>
    </source>
</reference>
<gene>
    <name evidence="1" type="ORF">NM208_g639</name>
</gene>
<accession>A0ACC1SZ27</accession>